<dbReference type="SUPFAM" id="SSF51445">
    <property type="entry name" value="(Trans)glycosidases"/>
    <property type="match status" value="1"/>
</dbReference>
<dbReference type="InterPro" id="IPR025887">
    <property type="entry name" value="Glyco_hydro_31_N_dom"/>
</dbReference>
<dbReference type="Pfam" id="PF01055">
    <property type="entry name" value="Glyco_hydro_31_2nd"/>
    <property type="match status" value="1"/>
</dbReference>
<dbReference type="PROSITE" id="PS00129">
    <property type="entry name" value="GLYCOSYL_HYDROL_F31_1"/>
    <property type="match status" value="1"/>
</dbReference>
<dbReference type="PANTHER" id="PTHR22762">
    <property type="entry name" value="ALPHA-GLUCOSIDASE"/>
    <property type="match status" value="1"/>
</dbReference>
<dbReference type="InterPro" id="IPR048395">
    <property type="entry name" value="Glyco_hydro_31_C"/>
</dbReference>
<feature type="domain" description="Glycoside hydrolase family 31 N-terminal" evidence="6">
    <location>
        <begin position="22"/>
        <end position="194"/>
    </location>
</feature>
<evidence type="ECO:0000259" key="6">
    <source>
        <dbReference type="Pfam" id="PF13802"/>
    </source>
</evidence>
<evidence type="ECO:0000256" key="3">
    <source>
        <dbReference type="ARBA" id="ARBA00023295"/>
    </source>
</evidence>
<dbReference type="InterPro" id="IPR013780">
    <property type="entry name" value="Glyco_hydro_b"/>
</dbReference>
<dbReference type="CDD" id="cd06604">
    <property type="entry name" value="GH31_glucosidase_II_MalA"/>
    <property type="match status" value="1"/>
</dbReference>
<dbReference type="Pfam" id="PF13802">
    <property type="entry name" value="Gal_mutarotas_2"/>
    <property type="match status" value="1"/>
</dbReference>
<proteinExistence type="inferred from homology"/>
<dbReference type="RefSeq" id="WP_183988146.1">
    <property type="nucleotide sequence ID" value="NZ_JACHHG010000011.1"/>
</dbReference>
<evidence type="ECO:0000259" key="5">
    <source>
        <dbReference type="Pfam" id="PF01055"/>
    </source>
</evidence>
<gene>
    <name evidence="8" type="ORF">HNR42_002830</name>
</gene>
<dbReference type="InterPro" id="IPR017853">
    <property type="entry name" value="GH"/>
</dbReference>
<dbReference type="InterPro" id="IPR011013">
    <property type="entry name" value="Gal_mutarotase_sf_dom"/>
</dbReference>
<dbReference type="Proteomes" id="UP000569951">
    <property type="component" value="Unassembled WGS sequence"/>
</dbReference>
<dbReference type="PANTHER" id="PTHR22762:SF120">
    <property type="entry name" value="HETEROGLYCAN GLUCOSIDASE 1"/>
    <property type="match status" value="1"/>
</dbReference>
<dbReference type="Pfam" id="PF21365">
    <property type="entry name" value="Glyco_hydro_31_3rd"/>
    <property type="match status" value="1"/>
</dbReference>
<reference evidence="8 9" key="1">
    <citation type="submission" date="2020-08" db="EMBL/GenBank/DDBJ databases">
        <title>Genomic Encyclopedia of Type Strains, Phase IV (KMG-IV): sequencing the most valuable type-strain genomes for metagenomic binning, comparative biology and taxonomic classification.</title>
        <authorList>
            <person name="Goeker M."/>
        </authorList>
    </citation>
    <scope>NUCLEOTIDE SEQUENCE [LARGE SCALE GENOMIC DNA]</scope>
    <source>
        <strain evidence="8 9">DSM 21458</strain>
    </source>
</reference>
<feature type="domain" description="Glycoside hydrolase family 31 TIM barrel" evidence="5">
    <location>
        <begin position="237"/>
        <end position="568"/>
    </location>
</feature>
<evidence type="ECO:0000256" key="1">
    <source>
        <dbReference type="ARBA" id="ARBA00007806"/>
    </source>
</evidence>
<evidence type="ECO:0000256" key="2">
    <source>
        <dbReference type="ARBA" id="ARBA00022801"/>
    </source>
</evidence>
<dbReference type="EC" id="3.2.1.20" evidence="8"/>
<protein>
    <submittedName>
        <fullName evidence="8">Alpha-glucosidase</fullName>
        <ecNumber evidence="8">3.2.1.20</ecNumber>
    </submittedName>
</protein>
<dbReference type="GO" id="GO:0030246">
    <property type="term" value="F:carbohydrate binding"/>
    <property type="evidence" value="ECO:0007669"/>
    <property type="project" value="InterPro"/>
</dbReference>
<evidence type="ECO:0000313" key="8">
    <source>
        <dbReference type="EMBL" id="MBB6099389.1"/>
    </source>
</evidence>
<dbReference type="Gene3D" id="3.20.20.80">
    <property type="entry name" value="Glycosidases"/>
    <property type="match status" value="1"/>
</dbReference>
<accession>A0A841I531</accession>
<dbReference type="CDD" id="cd14752">
    <property type="entry name" value="GH31_N"/>
    <property type="match status" value="1"/>
</dbReference>
<keyword evidence="3 4" id="KW-0326">Glycosidase</keyword>
<dbReference type="SUPFAM" id="SSF74650">
    <property type="entry name" value="Galactose mutarotase-like"/>
    <property type="match status" value="1"/>
</dbReference>
<keyword evidence="2 4" id="KW-0378">Hydrolase</keyword>
<dbReference type="InterPro" id="IPR000322">
    <property type="entry name" value="Glyco_hydro_31_TIM"/>
</dbReference>
<comment type="similarity">
    <text evidence="1 4">Belongs to the glycosyl hydrolase 31 family.</text>
</comment>
<dbReference type="AlphaFoldDB" id="A0A841I531"/>
<evidence type="ECO:0000313" key="9">
    <source>
        <dbReference type="Proteomes" id="UP000569951"/>
    </source>
</evidence>
<dbReference type="GO" id="GO:0005975">
    <property type="term" value="P:carbohydrate metabolic process"/>
    <property type="evidence" value="ECO:0007669"/>
    <property type="project" value="InterPro"/>
</dbReference>
<evidence type="ECO:0000259" key="7">
    <source>
        <dbReference type="Pfam" id="PF21365"/>
    </source>
</evidence>
<name>A0A841I531_9DEIO</name>
<organism evidence="8 9">
    <name type="scientific">Deinobacterium chartae</name>
    <dbReference type="NCBI Taxonomy" id="521158"/>
    <lineage>
        <taxon>Bacteria</taxon>
        <taxon>Thermotogati</taxon>
        <taxon>Deinococcota</taxon>
        <taxon>Deinococci</taxon>
        <taxon>Deinococcales</taxon>
        <taxon>Deinococcaceae</taxon>
        <taxon>Deinobacterium</taxon>
    </lineage>
</organism>
<dbReference type="GO" id="GO:0004558">
    <property type="term" value="F:alpha-1,4-glucosidase activity"/>
    <property type="evidence" value="ECO:0007669"/>
    <property type="project" value="UniProtKB-EC"/>
</dbReference>
<dbReference type="EMBL" id="JACHHG010000011">
    <property type="protein sequence ID" value="MBB6099389.1"/>
    <property type="molecule type" value="Genomic_DNA"/>
</dbReference>
<dbReference type="InterPro" id="IPR030458">
    <property type="entry name" value="Glyco_hydro_31_AS"/>
</dbReference>
<dbReference type="Gene3D" id="2.60.40.1180">
    <property type="entry name" value="Golgi alpha-mannosidase II"/>
    <property type="match status" value="2"/>
</dbReference>
<evidence type="ECO:0000256" key="4">
    <source>
        <dbReference type="RuleBase" id="RU361185"/>
    </source>
</evidence>
<dbReference type="SUPFAM" id="SSF51011">
    <property type="entry name" value="Glycosyl hydrolase domain"/>
    <property type="match status" value="1"/>
</dbReference>
<comment type="caution">
    <text evidence="8">The sequence shown here is derived from an EMBL/GenBank/DDBJ whole genome shotgun (WGS) entry which is preliminary data.</text>
</comment>
<keyword evidence="9" id="KW-1185">Reference proteome</keyword>
<feature type="domain" description="Glycosyl hydrolase family 31 C-terminal" evidence="7">
    <location>
        <begin position="576"/>
        <end position="664"/>
    </location>
</feature>
<dbReference type="Gene3D" id="2.60.40.1760">
    <property type="entry name" value="glycosyl hydrolase (family 31)"/>
    <property type="match status" value="1"/>
</dbReference>
<sequence>MLLSRLTSQETSVLACGRRAALEISVPLDGVWRLRAVPIADLATAHLPPKESFAVIGADPQPLRAFEEFEGWTLEAGGSRLSLKKSGAFELWDGERLVARGLDWRGHTTPDFPRNRFESTLNLEAPEDEAYLGLGEKVGPLDKRGMSFTFWNTDVVPHQPDTDPLYQSIPFFVGLRGGQSWGFFLDEPARSRVDVAARDPERIEWTVEGPELDMYLILGPTPADVLRRYSALTGRAPLPPLWSLGAHQSRWGYENESEIRRVIEGYRARGLPLDAVHMDIDYMNAYKVFTVDSDRYPDVPALARWAAERGVKLITIIDPGVKQERGYPVYEEALEAEYLVRTDRGDVLVGEVWPDPAVFPDFTRPEVRAWWGRQHRALLDLGIRGFWNDMNEPSCFSLHSAHDPSRVLGKTLPDDARHGHRRHLEVHNVYGLTMGQGTYEGLRALDPEHRPFLLTRAGYAGIQRYAAVWSGDNSSHWEHLEMNLTLLLGLSLSGVPFVGSDIGGFAGNSSGELLVRWTQLGAFYPFMRNHSAKGTAAQEPWAFGERYLEPIRAAMELRMRLLPYLYTLMHEASETGAPALRPMMWHYPHDARCTRLSDQFLFGENLLVAPVLRPHHRHRAVYFPAANWIRVDRLEERLPYAAGFHAVEAALEDVPMFLRPGGIVPFTEAMEHTSSARWTQLTWMVNAHASGEYTLFEDDGDGYAPGRRTTLRVERRENQVRLRLEGAEAERAGEQIIVLGIPVGARASVSANQTEEALYLEPGADWSEITIDF</sequence>